<reference evidence="10 11" key="1">
    <citation type="submission" date="2024-05" db="EMBL/GenBank/DDBJ databases">
        <title>Genome sequencing of Marine Estuary Bacteria, Shewanella vesiculosa and S. baltica, and Pseudomonas syringae.</title>
        <authorList>
            <person name="Gurung A."/>
            <person name="Maclea K.S."/>
        </authorList>
    </citation>
    <scope>NUCLEOTIDE SEQUENCE [LARGE SCALE GENOMIC DNA]</scope>
    <source>
        <strain evidence="10 11">1A</strain>
    </source>
</reference>
<gene>
    <name evidence="10" type="ORF">ABHN84_01890</name>
</gene>
<dbReference type="Pfam" id="PF03572">
    <property type="entry name" value="Peptidase_S41"/>
    <property type="match status" value="1"/>
</dbReference>
<feature type="domain" description="Tail specific protease" evidence="9">
    <location>
        <begin position="843"/>
        <end position="1048"/>
    </location>
</feature>
<dbReference type="EMBL" id="JBDPZN010000001">
    <property type="protein sequence ID" value="MEO3681041.1"/>
    <property type="molecule type" value="Genomic_DNA"/>
</dbReference>
<evidence type="ECO:0000256" key="3">
    <source>
        <dbReference type="ARBA" id="ARBA00022490"/>
    </source>
</evidence>
<dbReference type="Pfam" id="PF14684">
    <property type="entry name" value="Tricorn_C1"/>
    <property type="match status" value="1"/>
</dbReference>
<dbReference type="Gene3D" id="2.130.10.10">
    <property type="entry name" value="YVTN repeat-like/Quinoprotein amine dehydrogenase"/>
    <property type="match status" value="1"/>
</dbReference>
<comment type="function">
    <text evidence="7">Degrades oligopeptides.</text>
</comment>
<dbReference type="Proteomes" id="UP001477278">
    <property type="component" value="Unassembled WGS sequence"/>
</dbReference>
<dbReference type="InterPro" id="IPR029414">
    <property type="entry name" value="Tricorn_PDZ"/>
</dbReference>
<dbReference type="PANTHER" id="PTHR43253:SF1">
    <property type="entry name" value="TRICORN PROTEASE HOMOLOG 2-RELATED"/>
    <property type="match status" value="1"/>
</dbReference>
<dbReference type="InterPro" id="IPR005151">
    <property type="entry name" value="Tail-specific_protease"/>
</dbReference>
<dbReference type="PIRSF" id="PIRSF036421">
    <property type="entry name" value="Tricorn_protease"/>
    <property type="match status" value="1"/>
</dbReference>
<dbReference type="PANTHER" id="PTHR43253">
    <property type="entry name" value="TRICORN PROTEASE HOMOLOG 2-RELATED"/>
    <property type="match status" value="1"/>
</dbReference>
<comment type="similarity">
    <text evidence="2 7">Belongs to the peptidase S41B family.</text>
</comment>
<dbReference type="InterPro" id="IPR028204">
    <property type="entry name" value="Tricorn_C1"/>
</dbReference>
<dbReference type="Pfam" id="PF26550">
    <property type="entry name" value="Tricorn_2nd"/>
    <property type="match status" value="1"/>
</dbReference>
<dbReference type="SUPFAM" id="SSF69304">
    <property type="entry name" value="Tricorn protease N-terminal domain"/>
    <property type="match status" value="1"/>
</dbReference>
<dbReference type="InterPro" id="IPR015943">
    <property type="entry name" value="WD40/YVTN_repeat-like_dom_sf"/>
</dbReference>
<dbReference type="InterPro" id="IPR036034">
    <property type="entry name" value="PDZ_sf"/>
</dbReference>
<keyword evidence="11" id="KW-1185">Reference proteome</keyword>
<feature type="signal peptide" evidence="8">
    <location>
        <begin position="1"/>
        <end position="27"/>
    </location>
</feature>
<dbReference type="InterPro" id="IPR029045">
    <property type="entry name" value="ClpP/crotonase-like_dom_sf"/>
</dbReference>
<dbReference type="Gene3D" id="3.90.226.10">
    <property type="entry name" value="2-enoyl-CoA Hydratase, Chain A, domain 1"/>
    <property type="match status" value="1"/>
</dbReference>
<accession>A0ABV0FNS0</accession>
<dbReference type="Gene3D" id="2.30.42.10">
    <property type="match status" value="1"/>
</dbReference>
<dbReference type="RefSeq" id="WP_347689488.1">
    <property type="nucleotide sequence ID" value="NZ_JBDPZN010000001.1"/>
</dbReference>
<protein>
    <recommendedName>
        <fullName evidence="7">Tricorn protease homolog</fullName>
        <ecNumber evidence="7">3.4.21.-</ecNumber>
    </recommendedName>
</protein>
<evidence type="ECO:0000256" key="2">
    <source>
        <dbReference type="ARBA" id="ARBA00008524"/>
    </source>
</evidence>
<evidence type="ECO:0000256" key="6">
    <source>
        <dbReference type="ARBA" id="ARBA00022825"/>
    </source>
</evidence>
<feature type="chain" id="PRO_5045294890" description="Tricorn protease homolog" evidence="8">
    <location>
        <begin position="28"/>
        <end position="1098"/>
    </location>
</feature>
<evidence type="ECO:0000313" key="11">
    <source>
        <dbReference type="Proteomes" id="UP001477278"/>
    </source>
</evidence>
<evidence type="ECO:0000256" key="5">
    <source>
        <dbReference type="ARBA" id="ARBA00022801"/>
    </source>
</evidence>
<dbReference type="SUPFAM" id="SSF82171">
    <property type="entry name" value="DPP6 N-terminal domain-like"/>
    <property type="match status" value="1"/>
</dbReference>
<keyword evidence="4 7" id="KW-0645">Protease</keyword>
<sequence length="1098" mass="121949">MKLRRSVAHCMLALGTLACSSMIFANASNQGYYRAPALHDQTLVFTAEGDLWTTELSQNQNQTKASRLTSLAAEELDATISKDGKWVAYTANYEGATEVYVMPIEGGVAKRVSFENSRVRLQGWTASGEVLYSTDNAFGPANFWVLKTVDPQTLTITDLPLADAVEGTIDDKGEYVYFTQFGLQVSGDNVKVYRGGAKGEIWRYKLGSKQEAQRLTATHDGSVKQPMLSNGRVYFVSDQSGNDNIWSMTVDGKDFIQHTKYTDWQVRDAQLNNGRIVFQQGADIKLLNLANFTESTLDIELTSDFTHRREQWVNDPMDYATSTVFSHQGDNVVITARSHVAIASNDGRRLVQIDSPADSRVRDALLSDDGKWVYGISDASGEQEIWQYPADGSAGAKQLTKDGSTLRTSLLLSPNGRYLVHDDYMGNVWLYDLSRNNNQKIIQNGEGLGPYQDITWSGDSQFIALTKAEIGKQRPQIVLYSINESKAQTLTSDKYESFSPSFSHDGKWLYFLSNREFKATPDSPWGDRNMGPIFDKRTQVFALALDAKASFPFAKPTELTVIKDAKKADSKDQDTPAKVKVEWDGLNQRLWQVPVDAGNYNSLIATKDKLYLLDGSQDKSELKLIKFDPLNIKVDTFSEDVGQYSLSKDGSKIMLRKQSDPKNLLIVDAGDKLPSDVSRAKVTTDQWQLSISPPQEWQQIFEDAWLMHRDSFFDPKMRGVDWQAAKAKYQPLVDRLTDRNELNDIFMQMMGELNSLHSQVRGGDIAQDADAAKAAALGARLTQTDKGVVISHIYQTDPELPLSASPLARIEVDAQEGDVIASLNGKKVTNIADVTQLLRNQGNKQVLLGLVRGKTALNTIVTPHDIGTDAKLRYLDWVEHNGDKVAKASKGNIGYLHLYAMGSGDVESFAREFYTNYDKEGLIIDVRRNRGGNIDSWIIEKLLRRAWAFWQPTHGSTNANMQQTFRGHLVVLADQMTYSDGETFSAGIRALNIAPIIGKQTAGAGVWLSGRNSVTDKGMARVAEYPQYAIDGRWIVEGHGVEPDIEVDNLPYATFSGKDAQLEAAISYLKDELVQQPIKPLSGLPIPKTGSAADIKTK</sequence>
<comment type="subcellular location">
    <subcellularLocation>
        <location evidence="1 7">Cytoplasm</location>
    </subcellularLocation>
</comment>
<name>A0ABV0FNS0_9GAMM</name>
<organism evidence="10 11">
    <name type="scientific">Shewanella vesiculosa</name>
    <dbReference type="NCBI Taxonomy" id="518738"/>
    <lineage>
        <taxon>Bacteria</taxon>
        <taxon>Pseudomonadati</taxon>
        <taxon>Pseudomonadota</taxon>
        <taxon>Gammaproteobacteria</taxon>
        <taxon>Alteromonadales</taxon>
        <taxon>Shewanellaceae</taxon>
        <taxon>Shewanella</taxon>
    </lineage>
</organism>
<keyword evidence="8" id="KW-0732">Signal</keyword>
<proteinExistence type="inferred from homology"/>
<dbReference type="EC" id="3.4.21.-" evidence="7"/>
<dbReference type="CDD" id="cd07562">
    <property type="entry name" value="Peptidase_S41_TRI"/>
    <property type="match status" value="1"/>
</dbReference>
<evidence type="ECO:0000259" key="9">
    <source>
        <dbReference type="SMART" id="SM00245"/>
    </source>
</evidence>
<evidence type="ECO:0000256" key="1">
    <source>
        <dbReference type="ARBA" id="ARBA00004496"/>
    </source>
</evidence>
<dbReference type="PROSITE" id="PS51257">
    <property type="entry name" value="PROKAR_LIPOPROTEIN"/>
    <property type="match status" value="1"/>
</dbReference>
<evidence type="ECO:0000256" key="8">
    <source>
        <dbReference type="SAM" id="SignalP"/>
    </source>
</evidence>
<dbReference type="Gene3D" id="2.120.10.60">
    <property type="entry name" value="Tricorn protease N-terminal domain"/>
    <property type="match status" value="1"/>
</dbReference>
<keyword evidence="3 7" id="KW-0963">Cytoplasm</keyword>
<dbReference type="SMART" id="SM00245">
    <property type="entry name" value="TSPc"/>
    <property type="match status" value="1"/>
</dbReference>
<dbReference type="Pfam" id="PF14685">
    <property type="entry name" value="PDZ_Tricorn"/>
    <property type="match status" value="1"/>
</dbReference>
<dbReference type="InterPro" id="IPR012393">
    <property type="entry name" value="Tricorn_protease"/>
</dbReference>
<evidence type="ECO:0000256" key="7">
    <source>
        <dbReference type="PIRNR" id="PIRNR036421"/>
    </source>
</evidence>
<evidence type="ECO:0000256" key="4">
    <source>
        <dbReference type="ARBA" id="ARBA00022670"/>
    </source>
</evidence>
<evidence type="ECO:0000313" key="10">
    <source>
        <dbReference type="EMBL" id="MEO3681041.1"/>
    </source>
</evidence>
<keyword evidence="6 7" id="KW-0720">Serine protease</keyword>
<dbReference type="Pfam" id="PF26549">
    <property type="entry name" value="Tricorn_N"/>
    <property type="match status" value="1"/>
</dbReference>
<dbReference type="SUPFAM" id="SSF52096">
    <property type="entry name" value="ClpP/crotonase"/>
    <property type="match status" value="1"/>
</dbReference>
<comment type="caution">
    <text evidence="10">The sequence shown here is derived from an EMBL/GenBank/DDBJ whole genome shotgun (WGS) entry which is preliminary data.</text>
</comment>
<keyword evidence="5 7" id="KW-0378">Hydrolase</keyword>
<dbReference type="Gene3D" id="3.30.750.44">
    <property type="match status" value="1"/>
</dbReference>
<dbReference type="SUPFAM" id="SSF50156">
    <property type="entry name" value="PDZ domain-like"/>
    <property type="match status" value="1"/>
</dbReference>